<dbReference type="InterPro" id="IPR051113">
    <property type="entry name" value="Integrator_subunit6"/>
</dbReference>
<feature type="region of interest" description="Disordered" evidence="1">
    <location>
        <begin position="689"/>
        <end position="725"/>
    </location>
</feature>
<accession>A0A183UD33</accession>
<evidence type="ECO:0000313" key="4">
    <source>
        <dbReference type="EMBL" id="VDM37717.1"/>
    </source>
</evidence>
<dbReference type="Pfam" id="PF13519">
    <property type="entry name" value="VWA_2"/>
    <property type="match status" value="1"/>
</dbReference>
<dbReference type="Proteomes" id="UP000050794">
    <property type="component" value="Unassembled WGS sequence"/>
</dbReference>
<feature type="compositionally biased region" description="Low complexity" evidence="1">
    <location>
        <begin position="769"/>
        <end position="787"/>
    </location>
</feature>
<feature type="region of interest" description="Disordered" evidence="1">
    <location>
        <begin position="755"/>
        <end position="787"/>
    </location>
</feature>
<gene>
    <name evidence="4" type="ORF">TCNE_LOCUS6398</name>
</gene>
<reference evidence="4 5" key="2">
    <citation type="submission" date="2018-11" db="EMBL/GenBank/DDBJ databases">
        <authorList>
            <consortium name="Pathogen Informatics"/>
        </authorList>
    </citation>
    <scope>NUCLEOTIDE SEQUENCE [LARGE SCALE GENOMIC DNA]</scope>
</reference>
<evidence type="ECO:0000313" key="5">
    <source>
        <dbReference type="Proteomes" id="UP000050794"/>
    </source>
</evidence>
<dbReference type="InterPro" id="IPR057413">
    <property type="entry name" value="Beta-barrel_INTS6"/>
</dbReference>
<feature type="compositionally biased region" description="Polar residues" evidence="1">
    <location>
        <begin position="703"/>
        <end position="714"/>
    </location>
</feature>
<name>A0A183UD33_TOXCA</name>
<proteinExistence type="predicted"/>
<dbReference type="AlphaFoldDB" id="A0A183UD33"/>
<dbReference type="PANTHER" id="PTHR12957">
    <property type="entry name" value="DEAD/H BOX POLYPEPTIDE 26/DICE1-RELATED"/>
    <property type="match status" value="1"/>
</dbReference>
<evidence type="ECO:0000259" key="3">
    <source>
        <dbReference type="Pfam" id="PF25462"/>
    </source>
</evidence>
<feature type="region of interest" description="Disordered" evidence="1">
    <location>
        <begin position="799"/>
        <end position="820"/>
    </location>
</feature>
<sequence>MTIVLFLIDSSASMAQKTYQGTTILDTARSAVEQFLKVGANFSKWSLRSEMKELYLQQRGRDAGARGDRYMLMSFEEFPMNVKAGWREGQAIFHEQLKALRPRGTTTFGAALGSAFRFVNVNRLQTGIDNYGCGRIPFFLEPVVIISITDGGCLTCPTSGVVSEIKFAKPTAIGNELTEEPFRWDQRLFALVLRLGGATPSTKVTAGMNLPSDSSPIDAMCVATGGRSFCVTSHKMLPMCIDAIVQKMQQQGALVQFEKIGPDPPPSLSDRVNGAIENGISKRNGEMDGMKKPVVDEGWRSLLTMVFARSASRTYLGHWPIPEAFWPDKSMMSLPPRKAHPVLMFRCDNSEPLVCQEFPFDKYELDHSPLSQFILERKQPNVCWQVFMMNSGMPGSSPAPFGYLKAATNLQSVNLFVMPYNYPVLLPLVEELKQDPRARTSQSWRLRLEKYLATVPSYYIQPLKKAFARMNIANPMMESEQAPQYSYNVLTYLAKMKHTAREEFESHCASVAAALQQSAPPPVPQVSVPRRAMPKGTEQLASRSKKKLRRVCASEVFPGYQVQVGEPNVRLMPSMKFRNPFEIPRSQLIEQVEKMRVNLALHLRDTNVSALVGGRPGMSIKLQHAEDLHNLPVGEMGNYQEYVKGLEATGRGPPREVEPQAIRAHAFGNPFKIDKKSIAVDEVGEGNLLGGANKGDGLKKRSNGNGMSTVTSEVSRPPRRKPGPLARNALSQWRLFASANNPGYSQVRIIQAIRKHHSVSSRRRRREWSMSSAGSTVSSTSDLDTASSLNDDLSSIASTSSMDIMPSSPSGSASSDTTGALLNGHAREKRVLERSASRLAPPPKKSCLKKGVAILDFKVLCERKRQLSAVVRRRLTVSETMTQVRHEMEGLCVVDGEKCFEYALKEATRYKRDDLVETIKAARKKGISDTAANGPT</sequence>
<protein>
    <submittedName>
        <fullName evidence="6">VWFA domain-containing protein</fullName>
    </submittedName>
</protein>
<evidence type="ECO:0000256" key="1">
    <source>
        <dbReference type="SAM" id="MobiDB-lite"/>
    </source>
</evidence>
<dbReference type="InterPro" id="IPR036465">
    <property type="entry name" value="vWFA_dom_sf"/>
</dbReference>
<dbReference type="Gene3D" id="3.40.50.410">
    <property type="entry name" value="von Willebrand factor, type A domain"/>
    <property type="match status" value="1"/>
</dbReference>
<dbReference type="GO" id="GO:0034472">
    <property type="term" value="P:snRNA 3'-end processing"/>
    <property type="evidence" value="ECO:0007669"/>
    <property type="project" value="TreeGrafter"/>
</dbReference>
<evidence type="ECO:0000259" key="2">
    <source>
        <dbReference type="Pfam" id="PF13519"/>
    </source>
</evidence>
<feature type="region of interest" description="Disordered" evidence="1">
    <location>
        <begin position="519"/>
        <end position="544"/>
    </location>
</feature>
<dbReference type="WBParaSite" id="TCNE_0000640301-mRNA-1">
    <property type="protein sequence ID" value="TCNE_0000640301-mRNA-1"/>
    <property type="gene ID" value="TCNE_0000640301"/>
</dbReference>
<reference evidence="6" key="1">
    <citation type="submission" date="2016-06" db="UniProtKB">
        <authorList>
            <consortium name="WormBaseParasite"/>
        </authorList>
    </citation>
    <scope>IDENTIFICATION</scope>
</reference>
<keyword evidence="5" id="KW-1185">Reference proteome</keyword>
<dbReference type="Pfam" id="PF25462">
    <property type="entry name" value="Beta-barrel_INTS6"/>
    <property type="match status" value="1"/>
</dbReference>
<feature type="compositionally biased region" description="Low complexity" evidence="1">
    <location>
        <begin position="806"/>
        <end position="820"/>
    </location>
</feature>
<organism evidence="5 6">
    <name type="scientific">Toxocara canis</name>
    <name type="common">Canine roundworm</name>
    <dbReference type="NCBI Taxonomy" id="6265"/>
    <lineage>
        <taxon>Eukaryota</taxon>
        <taxon>Metazoa</taxon>
        <taxon>Ecdysozoa</taxon>
        <taxon>Nematoda</taxon>
        <taxon>Chromadorea</taxon>
        <taxon>Rhabditida</taxon>
        <taxon>Spirurina</taxon>
        <taxon>Ascaridomorpha</taxon>
        <taxon>Ascaridoidea</taxon>
        <taxon>Toxocaridae</taxon>
        <taxon>Toxocara</taxon>
    </lineage>
</organism>
<dbReference type="EMBL" id="UYWY01019487">
    <property type="protein sequence ID" value="VDM37717.1"/>
    <property type="molecule type" value="Genomic_DNA"/>
</dbReference>
<feature type="domain" description="Integrator complex subunit 6-like beta-barrel" evidence="3">
    <location>
        <begin position="287"/>
        <end position="433"/>
    </location>
</feature>
<feature type="domain" description="VWFA" evidence="2">
    <location>
        <begin position="4"/>
        <end position="151"/>
    </location>
</feature>
<feature type="compositionally biased region" description="Basic residues" evidence="1">
    <location>
        <begin position="755"/>
        <end position="766"/>
    </location>
</feature>
<evidence type="ECO:0000313" key="6">
    <source>
        <dbReference type="WBParaSite" id="TCNE_0000640301-mRNA-1"/>
    </source>
</evidence>
<dbReference type="InterPro" id="IPR002035">
    <property type="entry name" value="VWF_A"/>
</dbReference>
<dbReference type="FunFam" id="3.40.50.410:FF:000010">
    <property type="entry name" value="Integrator complex subunit 6 like"/>
    <property type="match status" value="1"/>
</dbReference>
<dbReference type="GO" id="GO:0032039">
    <property type="term" value="C:integrator complex"/>
    <property type="evidence" value="ECO:0007669"/>
    <property type="project" value="TreeGrafter"/>
</dbReference>
<dbReference type="PANTHER" id="PTHR12957:SF2">
    <property type="entry name" value="INTEGRATOR COMPLEX SUBUNIT 6"/>
    <property type="match status" value="1"/>
</dbReference>